<evidence type="ECO:0000256" key="2">
    <source>
        <dbReference type="ARBA" id="ARBA00004286"/>
    </source>
</evidence>
<keyword evidence="3" id="KW-0158">Chromosome</keyword>
<accession>A0A9P6GTH7</accession>
<evidence type="ECO:0000256" key="3">
    <source>
        <dbReference type="ARBA" id="ARBA00022454"/>
    </source>
</evidence>
<dbReference type="Gene3D" id="3.30.900.10">
    <property type="entry name" value="HORMA domain"/>
    <property type="match status" value="1"/>
</dbReference>
<dbReference type="EMBL" id="WJXW01000001">
    <property type="protein sequence ID" value="KAF9741269.1"/>
    <property type="molecule type" value="Genomic_DNA"/>
</dbReference>
<dbReference type="InterPro" id="IPR011011">
    <property type="entry name" value="Znf_FYVE_PHD"/>
</dbReference>
<feature type="compositionally biased region" description="Low complexity" evidence="6">
    <location>
        <begin position="434"/>
        <end position="444"/>
    </location>
</feature>
<evidence type="ECO:0000259" key="7">
    <source>
        <dbReference type="PROSITE" id="PS50815"/>
    </source>
</evidence>
<feature type="compositionally biased region" description="Polar residues" evidence="6">
    <location>
        <begin position="39"/>
        <end position="61"/>
    </location>
</feature>
<dbReference type="OrthoDB" id="1928087at2759"/>
<feature type="region of interest" description="Disordered" evidence="6">
    <location>
        <begin position="630"/>
        <end position="683"/>
    </location>
</feature>
<dbReference type="GO" id="GO:0005694">
    <property type="term" value="C:chromosome"/>
    <property type="evidence" value="ECO:0007669"/>
    <property type="project" value="UniProtKB-SubCell"/>
</dbReference>
<dbReference type="AlphaFoldDB" id="A0A9P6GTH7"/>
<evidence type="ECO:0000256" key="4">
    <source>
        <dbReference type="ARBA" id="ARBA00023242"/>
    </source>
</evidence>
<evidence type="ECO:0000313" key="9">
    <source>
        <dbReference type="Proteomes" id="UP000756921"/>
    </source>
</evidence>
<dbReference type="Gene3D" id="3.30.40.10">
    <property type="entry name" value="Zinc/RING finger domain, C3HC4 (zinc finger)"/>
    <property type="match status" value="1"/>
</dbReference>
<sequence>MPSAGRGTVVRARKRTQPQGKAHPATPTKAKPTFLAPGHNQTNVEGTRSSSPPDARYSSQAHTAVTAQQSSDVVQTFLFSAASTILWMRDLLPDEYFRTAFYASINKHCSYHEFTQGSDEGAVAQGNRSRPKGYHLRVLKRNVSTRGDQVIKWLETGVFEAIQRGYLAQLQICIFANEEQPTEMLEMYCFHLVYHDWTQDSSNVMDLEIQDSQTKKTVSLKDAREALNTVIRTMVSLNGTMPHLPERCYMSLYLVWNERRPSGYQPPGFHSSHDANISFPISEGWKMDISTCGQVKAGFPAVDLGIAYTKGTTFDYEGEAIVMPEFTYGEKFSRLEPFIVQNPNQQNRDACLDDDAQERPAPRPSSELENEPALSLTTIQTQLLSTSLPDNGKHVLRHSRSDAGANTQDQEDLSRLKALQPPEPHQTRDTQLVPQSPTAPSQPTQSPPKDHREFGNTRTRTSRGSRSSESVIIKCECGSKETSNVVRCYGCNDWQHAQCYAYDGPGDISMSTERMCYTCLLGNASSSQLDEVKTLTRTRQVIHCIRVRGMTSSSQITGILGCPRSDLAKVLERLKQKNLIVLKNSKKKFDQVSLVSTEAAKQKLADTYLDASKNLNDLVADAAAEEGAIQSSLGRKRKDHGSPDGDSQPKTPRLSRPYPNLAFDSNVPYTPPNSESLAGQRSR</sequence>
<organism evidence="8 9">
    <name type="scientific">Paraphaeosphaeria minitans</name>
    <dbReference type="NCBI Taxonomy" id="565426"/>
    <lineage>
        <taxon>Eukaryota</taxon>
        <taxon>Fungi</taxon>
        <taxon>Dikarya</taxon>
        <taxon>Ascomycota</taxon>
        <taxon>Pezizomycotina</taxon>
        <taxon>Dothideomycetes</taxon>
        <taxon>Pleosporomycetidae</taxon>
        <taxon>Pleosporales</taxon>
        <taxon>Massarineae</taxon>
        <taxon>Didymosphaeriaceae</taxon>
        <taxon>Paraphaeosphaeria</taxon>
    </lineage>
</organism>
<dbReference type="Proteomes" id="UP000756921">
    <property type="component" value="Unassembled WGS sequence"/>
</dbReference>
<comment type="subcellular location">
    <subcellularLocation>
        <location evidence="2">Chromosome</location>
    </subcellularLocation>
    <subcellularLocation>
        <location evidence="1">Nucleus</location>
    </subcellularLocation>
</comment>
<feature type="compositionally biased region" description="Polar residues" evidence="6">
    <location>
        <begin position="672"/>
        <end position="683"/>
    </location>
</feature>
<dbReference type="InterPro" id="IPR013083">
    <property type="entry name" value="Znf_RING/FYVE/PHD"/>
</dbReference>
<dbReference type="GO" id="GO:0005634">
    <property type="term" value="C:nucleus"/>
    <property type="evidence" value="ECO:0007669"/>
    <property type="project" value="UniProtKB-SubCell"/>
</dbReference>
<keyword evidence="9" id="KW-1185">Reference proteome</keyword>
<name>A0A9P6GTH7_9PLEO</name>
<keyword evidence="5" id="KW-0469">Meiosis</keyword>
<protein>
    <recommendedName>
        <fullName evidence="7">HORMA domain-containing protein</fullName>
    </recommendedName>
</protein>
<proteinExistence type="predicted"/>
<dbReference type="InterPro" id="IPR051294">
    <property type="entry name" value="HORMA_MeioticProgression"/>
</dbReference>
<feature type="domain" description="HORMA" evidence="7">
    <location>
        <begin position="68"/>
        <end position="306"/>
    </location>
</feature>
<evidence type="ECO:0000256" key="5">
    <source>
        <dbReference type="ARBA" id="ARBA00023254"/>
    </source>
</evidence>
<evidence type="ECO:0000256" key="6">
    <source>
        <dbReference type="SAM" id="MobiDB-lite"/>
    </source>
</evidence>
<comment type="caution">
    <text evidence="8">The sequence shown here is derived from an EMBL/GenBank/DDBJ whole genome shotgun (WGS) entry which is preliminary data.</text>
</comment>
<dbReference type="InterPro" id="IPR036570">
    <property type="entry name" value="HORMA_dom_sf"/>
</dbReference>
<feature type="region of interest" description="Disordered" evidence="6">
    <location>
        <begin position="1"/>
        <end position="61"/>
    </location>
</feature>
<dbReference type="SUPFAM" id="SSF56019">
    <property type="entry name" value="The spindle assembly checkpoint protein mad2"/>
    <property type="match status" value="1"/>
</dbReference>
<gene>
    <name evidence="8" type="ORF">PMIN01_00808</name>
</gene>
<dbReference type="InterPro" id="IPR003511">
    <property type="entry name" value="HORMA_dom"/>
</dbReference>
<dbReference type="Pfam" id="PF02301">
    <property type="entry name" value="HORMA"/>
    <property type="match status" value="1"/>
</dbReference>
<dbReference type="PANTHER" id="PTHR48225:SF7">
    <property type="entry name" value="MEIOSIS-SPECIFIC PROTEIN HOP1"/>
    <property type="match status" value="1"/>
</dbReference>
<dbReference type="PANTHER" id="PTHR48225">
    <property type="entry name" value="HORMA DOMAIN-CONTAINING PROTEIN 1"/>
    <property type="match status" value="1"/>
</dbReference>
<reference evidence="8" key="1">
    <citation type="journal article" date="2020" name="Mol. Plant Microbe Interact.">
        <title>Genome Sequence of the Biocontrol Agent Coniothyrium minitans strain Conio (IMI 134523).</title>
        <authorList>
            <person name="Patel D."/>
            <person name="Shittu T.A."/>
            <person name="Baroncelli R."/>
            <person name="Muthumeenakshi S."/>
            <person name="Osborne T.H."/>
            <person name="Janganan T.K."/>
            <person name="Sreenivasaprasad S."/>
        </authorList>
    </citation>
    <scope>NUCLEOTIDE SEQUENCE</scope>
    <source>
        <strain evidence="8">Conio</strain>
    </source>
</reference>
<feature type="region of interest" description="Disordered" evidence="6">
    <location>
        <begin position="343"/>
        <end position="373"/>
    </location>
</feature>
<keyword evidence="4" id="KW-0539">Nucleus</keyword>
<dbReference type="PROSITE" id="PS50815">
    <property type="entry name" value="HORMA"/>
    <property type="match status" value="1"/>
</dbReference>
<dbReference type="SUPFAM" id="SSF57903">
    <property type="entry name" value="FYVE/PHD zinc finger"/>
    <property type="match status" value="1"/>
</dbReference>
<evidence type="ECO:0000256" key="1">
    <source>
        <dbReference type="ARBA" id="ARBA00004123"/>
    </source>
</evidence>
<feature type="region of interest" description="Disordered" evidence="6">
    <location>
        <begin position="387"/>
        <end position="465"/>
    </location>
</feature>
<dbReference type="GO" id="GO:0051321">
    <property type="term" value="P:meiotic cell cycle"/>
    <property type="evidence" value="ECO:0007669"/>
    <property type="project" value="UniProtKB-KW"/>
</dbReference>
<evidence type="ECO:0000313" key="8">
    <source>
        <dbReference type="EMBL" id="KAF9741269.1"/>
    </source>
</evidence>